<feature type="region of interest" description="Disordered" evidence="1">
    <location>
        <begin position="167"/>
        <end position="188"/>
    </location>
</feature>
<dbReference type="SUPFAM" id="SSF56112">
    <property type="entry name" value="Protein kinase-like (PK-like)"/>
    <property type="match status" value="1"/>
</dbReference>
<sequence>MAVDDERIKLRGRRSAGRQSDLYEIEGDAGTLLKLFRHAGNQAQRDRIDRLIASGSSRLRARCAWPLRRLTVQTFDAVLVPCVEHGATLADLIPRNKRQRTFPGLTWRDMIRFAAQLADCAAAVHAENMLIGDFELHNVLIKQDKELILTRCDGFLLEGEAVDPADSAAQWQYPPPETNAPADGQLKRTTDHDNFTLARLIFQLVFVSDEANPDSVKDWAALLRTQGPSGAQLNATRRTMLKMLSPELVACFRLALDPSSTRSSPRPSAELWSRELSAMADSMRACTQVSTHAYRDGLESGCPWCALAAKDRELDEFSNPRSPPVGPRPPAPPLQEKAALLSSPQKRKRLYVGLGALACCVLILVLSKKNEQASTTTGVATLDERADALINDWFDAINAQNGDPGAVTKLYSASAVAYDGKAESQPNVFYPHIFAKYTKRDYRPVPGTLSTSCNPQNQTCTVNVTVRFEVTQSSGTHGGCWQYRFTVNASSQPASIEREDGQGIQCSLVANSSGASQ</sequence>
<reference evidence="2 3" key="1">
    <citation type="submission" date="2016-01" db="EMBL/GenBank/DDBJ databases">
        <authorList>
            <person name="Oliw E.H."/>
        </authorList>
    </citation>
    <scope>NUCLEOTIDE SEQUENCE [LARGE SCALE GENOMIC DNA]</scope>
    <source>
        <strain evidence="2">LMG 27134</strain>
    </source>
</reference>
<evidence type="ECO:0008006" key="4">
    <source>
        <dbReference type="Google" id="ProtNLM"/>
    </source>
</evidence>
<dbReference type="Proteomes" id="UP000054683">
    <property type="component" value="Unassembled WGS sequence"/>
</dbReference>
<proteinExistence type="predicted"/>
<dbReference type="RefSeq" id="WP_062092975.1">
    <property type="nucleotide sequence ID" value="NZ_FCOK02000132.1"/>
</dbReference>
<organism evidence="2 3">
    <name type="scientific">Caballeronia udeis</name>
    <dbReference type="NCBI Taxonomy" id="1232866"/>
    <lineage>
        <taxon>Bacteria</taxon>
        <taxon>Pseudomonadati</taxon>
        <taxon>Pseudomonadota</taxon>
        <taxon>Betaproteobacteria</taxon>
        <taxon>Burkholderiales</taxon>
        <taxon>Burkholderiaceae</taxon>
        <taxon>Caballeronia</taxon>
    </lineage>
</organism>
<dbReference type="Gene3D" id="1.10.510.10">
    <property type="entry name" value="Transferase(Phosphotransferase) domain 1"/>
    <property type="match status" value="1"/>
</dbReference>
<feature type="region of interest" description="Disordered" evidence="1">
    <location>
        <begin position="316"/>
        <end position="335"/>
    </location>
</feature>
<dbReference type="AlphaFoldDB" id="A0A158JX21"/>
<accession>A0A158JX21</accession>
<name>A0A158JX21_9BURK</name>
<evidence type="ECO:0000313" key="2">
    <source>
        <dbReference type="EMBL" id="SAL73275.1"/>
    </source>
</evidence>
<gene>
    <name evidence="2" type="ORF">AWB69_08971</name>
</gene>
<evidence type="ECO:0000256" key="1">
    <source>
        <dbReference type="SAM" id="MobiDB-lite"/>
    </source>
</evidence>
<dbReference type="EMBL" id="FCOK02000132">
    <property type="protein sequence ID" value="SAL73275.1"/>
    <property type="molecule type" value="Genomic_DNA"/>
</dbReference>
<dbReference type="InterPro" id="IPR011009">
    <property type="entry name" value="Kinase-like_dom_sf"/>
</dbReference>
<protein>
    <recommendedName>
        <fullName evidence="4">Protein kinase domain-containing protein</fullName>
    </recommendedName>
</protein>
<dbReference type="OrthoDB" id="5782056at2"/>
<feature type="compositionally biased region" description="Pro residues" evidence="1">
    <location>
        <begin position="321"/>
        <end position="333"/>
    </location>
</feature>
<evidence type="ECO:0000313" key="3">
    <source>
        <dbReference type="Proteomes" id="UP000054683"/>
    </source>
</evidence>